<keyword evidence="1" id="KW-0812">Transmembrane</keyword>
<keyword evidence="1" id="KW-1133">Transmembrane helix</keyword>
<organism evidence="2 3">
    <name type="scientific">Bacillus licheniformis</name>
    <dbReference type="NCBI Taxonomy" id="1402"/>
    <lineage>
        <taxon>Bacteria</taxon>
        <taxon>Bacillati</taxon>
        <taxon>Bacillota</taxon>
        <taxon>Bacilli</taxon>
        <taxon>Bacillales</taxon>
        <taxon>Bacillaceae</taxon>
        <taxon>Bacillus</taxon>
    </lineage>
</organism>
<evidence type="ECO:0000256" key="1">
    <source>
        <dbReference type="SAM" id="Phobius"/>
    </source>
</evidence>
<feature type="transmembrane region" description="Helical" evidence="1">
    <location>
        <begin position="6"/>
        <end position="21"/>
    </location>
</feature>
<protein>
    <recommendedName>
        <fullName evidence="4">Integral membrane protein</fullName>
    </recommendedName>
</protein>
<keyword evidence="1" id="KW-0472">Membrane</keyword>
<evidence type="ECO:0000313" key="3">
    <source>
        <dbReference type="Proteomes" id="UP000595038"/>
    </source>
</evidence>
<dbReference type="AlphaFoldDB" id="A0AB37GKC6"/>
<accession>A0AB37GKC6</accession>
<gene>
    <name evidence="2" type="ORF">I6G80_23330</name>
</gene>
<dbReference type="RefSeq" id="WP_003179603.1">
    <property type="nucleotide sequence ID" value="NZ_BEXU01000007.1"/>
</dbReference>
<evidence type="ECO:0008006" key="4">
    <source>
        <dbReference type="Google" id="ProtNLM"/>
    </source>
</evidence>
<dbReference type="EMBL" id="CP065647">
    <property type="protein sequence ID" value="QPR72681.1"/>
    <property type="molecule type" value="Genomic_DNA"/>
</dbReference>
<proteinExistence type="predicted"/>
<dbReference type="Proteomes" id="UP000595038">
    <property type="component" value="Chromosome"/>
</dbReference>
<reference evidence="2 3" key="1">
    <citation type="submission" date="2020-12" db="EMBL/GenBank/DDBJ databases">
        <title>FDA dAtabase for Regulatory Grade micrObial Sequences (FDA-ARGOS): Supporting development and validation of Infectious Disease Dx tests.</title>
        <authorList>
            <person name="Nelson B."/>
            <person name="Plummer A."/>
            <person name="Tallon L."/>
            <person name="Sadzewicz L."/>
            <person name="Zhao X."/>
            <person name="Boylan J."/>
            <person name="Ott S."/>
            <person name="Bowen H."/>
            <person name="Vavikolanu K."/>
            <person name="Mehta A."/>
            <person name="Aluvathingal J."/>
            <person name="Nadendla S."/>
            <person name="Myers T."/>
            <person name="Yan Y."/>
            <person name="Sichtig H."/>
        </authorList>
    </citation>
    <scope>NUCLEOTIDE SEQUENCE [LARGE SCALE GENOMIC DNA]</scope>
    <source>
        <strain evidence="2 3">FDAARGOS_923</strain>
    </source>
</reference>
<dbReference type="GeneID" id="92862685"/>
<feature type="transmembrane region" description="Helical" evidence="1">
    <location>
        <begin position="28"/>
        <end position="46"/>
    </location>
</feature>
<feature type="transmembrane region" description="Helical" evidence="1">
    <location>
        <begin position="52"/>
        <end position="70"/>
    </location>
</feature>
<name>A0AB37GKC6_BACLI</name>
<evidence type="ECO:0000313" key="2">
    <source>
        <dbReference type="EMBL" id="QPR72681.1"/>
    </source>
</evidence>
<sequence>MNPIYILLIGFTILGIQYFLSTRNHTFWGAILPTAYIVFLVALSIYEGKSFASFFLPLIGGLALLLGEWIKGREALKKKREREMRIMKAMDIK</sequence>